<dbReference type="Proteomes" id="UP001054945">
    <property type="component" value="Unassembled WGS sequence"/>
</dbReference>
<reference evidence="3 4" key="1">
    <citation type="submission" date="2021-06" db="EMBL/GenBank/DDBJ databases">
        <title>Caerostris extrusa draft genome.</title>
        <authorList>
            <person name="Kono N."/>
            <person name="Arakawa K."/>
        </authorList>
    </citation>
    <scope>NUCLEOTIDE SEQUENCE [LARGE SCALE GENOMIC DNA]</scope>
</reference>
<evidence type="ECO:0000313" key="4">
    <source>
        <dbReference type="Proteomes" id="UP001054945"/>
    </source>
</evidence>
<feature type="chain" id="PRO_5043977535" description="Sushi domain-containing protein" evidence="2">
    <location>
        <begin position="17"/>
        <end position="199"/>
    </location>
</feature>
<dbReference type="EMBL" id="BPLR01015892">
    <property type="protein sequence ID" value="GIY79470.1"/>
    <property type="molecule type" value="Genomic_DNA"/>
</dbReference>
<gene>
    <name evidence="3" type="primary">AVEN_240896_1</name>
    <name evidence="3" type="ORF">CEXT_293881</name>
</gene>
<dbReference type="InterPro" id="IPR000436">
    <property type="entry name" value="Sushi_SCR_CCP_dom"/>
</dbReference>
<keyword evidence="4" id="KW-1185">Reference proteome</keyword>
<evidence type="ECO:0008006" key="5">
    <source>
        <dbReference type="Google" id="ProtNLM"/>
    </source>
</evidence>
<dbReference type="InterPro" id="IPR035976">
    <property type="entry name" value="Sushi/SCR/CCP_sf"/>
</dbReference>
<protein>
    <recommendedName>
        <fullName evidence="5">Sushi domain-containing protein</fullName>
    </recommendedName>
</protein>
<keyword evidence="2" id="KW-0732">Signal</keyword>
<evidence type="ECO:0000256" key="2">
    <source>
        <dbReference type="SAM" id="SignalP"/>
    </source>
</evidence>
<evidence type="ECO:0000313" key="3">
    <source>
        <dbReference type="EMBL" id="GIY79470.1"/>
    </source>
</evidence>
<keyword evidence="1" id="KW-1015">Disulfide bond</keyword>
<name>A0AAV4WDU0_CAEEX</name>
<organism evidence="3 4">
    <name type="scientific">Caerostris extrusa</name>
    <name type="common">Bark spider</name>
    <name type="synonym">Caerostris bankana</name>
    <dbReference type="NCBI Taxonomy" id="172846"/>
    <lineage>
        <taxon>Eukaryota</taxon>
        <taxon>Metazoa</taxon>
        <taxon>Ecdysozoa</taxon>
        <taxon>Arthropoda</taxon>
        <taxon>Chelicerata</taxon>
        <taxon>Arachnida</taxon>
        <taxon>Araneae</taxon>
        <taxon>Araneomorphae</taxon>
        <taxon>Entelegynae</taxon>
        <taxon>Araneoidea</taxon>
        <taxon>Araneidae</taxon>
        <taxon>Caerostris</taxon>
    </lineage>
</organism>
<dbReference type="AlphaFoldDB" id="A0AAV4WDU0"/>
<dbReference type="CDD" id="cd00033">
    <property type="entry name" value="CCP"/>
    <property type="match status" value="1"/>
</dbReference>
<proteinExistence type="predicted"/>
<feature type="signal peptide" evidence="2">
    <location>
        <begin position="1"/>
        <end position="16"/>
    </location>
</feature>
<sequence>MIKLSAVIILFFVAFAANVKEESASSVKFETEMIVIKPKVKATSWAKAFETSIKETNSRKKRVPDTCRYIPANQKIPKYCAKFIPAKIVCNQTCMFGYTFEEGRTRIMRCRLNEDIWRPKPTFEECQQNVDCSLTLGPGGSMKCYTNFMDHGPVCEVQCKRYEDKPAVPKKSYLCDERGNWSPALPFCVTPGSGTIMIY</sequence>
<dbReference type="SUPFAM" id="SSF57535">
    <property type="entry name" value="Complement control module/SCR domain"/>
    <property type="match status" value="1"/>
</dbReference>
<evidence type="ECO:0000256" key="1">
    <source>
        <dbReference type="ARBA" id="ARBA00023157"/>
    </source>
</evidence>
<accession>A0AAV4WDU0</accession>
<comment type="caution">
    <text evidence="3">The sequence shown here is derived from an EMBL/GenBank/DDBJ whole genome shotgun (WGS) entry which is preliminary data.</text>
</comment>